<feature type="binding site" evidence="5">
    <location>
        <position position="202"/>
    </location>
    <ligand>
        <name>GTP</name>
        <dbReference type="ChEBI" id="CHEBI:37565"/>
    </ligand>
</feature>
<dbReference type="InterPro" id="IPR030378">
    <property type="entry name" value="G_CP_dom"/>
</dbReference>
<organism evidence="7 8">
    <name type="scientific">Alicyclobacillus vulcanalis</name>
    <dbReference type="NCBI Taxonomy" id="252246"/>
    <lineage>
        <taxon>Bacteria</taxon>
        <taxon>Bacillati</taxon>
        <taxon>Bacillota</taxon>
        <taxon>Bacilli</taxon>
        <taxon>Bacillales</taxon>
        <taxon>Alicyclobacillaceae</taxon>
        <taxon>Alicyclobacillus</taxon>
    </lineage>
</organism>
<evidence type="ECO:0000256" key="3">
    <source>
        <dbReference type="ARBA" id="ARBA00023134"/>
    </source>
</evidence>
<dbReference type="InterPro" id="IPR023179">
    <property type="entry name" value="GTP-bd_ortho_bundle_sf"/>
</dbReference>
<protein>
    <recommendedName>
        <fullName evidence="1 4">Ribosome biogenesis GTPase A</fullName>
    </recommendedName>
</protein>
<dbReference type="CDD" id="cd01856">
    <property type="entry name" value="YlqF"/>
    <property type="match status" value="1"/>
</dbReference>
<dbReference type="InterPro" id="IPR027417">
    <property type="entry name" value="P-loop_NTPase"/>
</dbReference>
<evidence type="ECO:0000313" key="7">
    <source>
        <dbReference type="EMBL" id="SIS91060.1"/>
    </source>
</evidence>
<evidence type="ECO:0000313" key="8">
    <source>
        <dbReference type="Proteomes" id="UP000186156"/>
    </source>
</evidence>
<sequence>MRKLADKTPGGAGRPAPFFLLFALGDDGLVPIQWYPGHMAKAKRLMADELRSVDVVVELADARLPVSSRSPVLDELAGRKPRLLVLTHVDLADAQRTDQWMDWFRQTGVIAIPVNARTGQGLREFRRALDEVAEAKAKRARARGVLNVTTRGMICGIPNVGKSSFVNQLAGRAVAKTGDRPGVTRALQWIRVGRSELLDTPGVLAPKLATEEQGLKLAASGAVKDEVFEAPEVCAYVLCYLSQRYPHALAERYGIVVQTPVEWTELSSVWPQVEPWFDHIGRTRGALGAGGRVDEERVAKLVLRDLQEGRLGPVSLEWPEDVARLHE</sequence>
<dbReference type="EMBL" id="FTOO01000006">
    <property type="protein sequence ID" value="SIS91060.1"/>
    <property type="molecule type" value="Genomic_DNA"/>
</dbReference>
<dbReference type="Gene3D" id="3.40.50.300">
    <property type="entry name" value="P-loop containing nucleotide triphosphate hydrolases"/>
    <property type="match status" value="1"/>
</dbReference>
<keyword evidence="8" id="KW-1185">Reference proteome</keyword>
<gene>
    <name evidence="7" type="ORF">SAMN05421799_106215</name>
</gene>
<dbReference type="PIRSF" id="PIRSF006230">
    <property type="entry name" value="MG442"/>
    <property type="match status" value="1"/>
</dbReference>
<dbReference type="STRING" id="252246.SAMN05421799_106215"/>
<dbReference type="Gene3D" id="1.10.1580.10">
    <property type="match status" value="1"/>
</dbReference>
<dbReference type="GO" id="GO:0005525">
    <property type="term" value="F:GTP binding"/>
    <property type="evidence" value="ECO:0007669"/>
    <property type="project" value="UniProtKB-KW"/>
</dbReference>
<name>A0A1N7MYA2_9BACL</name>
<evidence type="ECO:0000256" key="1">
    <source>
        <dbReference type="ARBA" id="ARBA00014898"/>
    </source>
</evidence>
<comment type="subcellular location">
    <subcellularLocation>
        <location evidence="4">Cytoplasm</location>
    </subcellularLocation>
</comment>
<evidence type="ECO:0000256" key="4">
    <source>
        <dbReference type="PIRNR" id="PIRNR006230"/>
    </source>
</evidence>
<dbReference type="InterPro" id="IPR006073">
    <property type="entry name" value="GTP-bd"/>
</dbReference>
<dbReference type="AlphaFoldDB" id="A0A1N7MYA2"/>
<dbReference type="PANTHER" id="PTHR45782">
    <property type="entry name" value="MITOCHONDRIAL RIBOSOME-ASSOCIATED GTPASE 1"/>
    <property type="match status" value="1"/>
</dbReference>
<dbReference type="Pfam" id="PF01926">
    <property type="entry name" value="MMR_HSR1"/>
    <property type="match status" value="1"/>
</dbReference>
<evidence type="ECO:0000259" key="6">
    <source>
        <dbReference type="PROSITE" id="PS51721"/>
    </source>
</evidence>
<dbReference type="PROSITE" id="PS51721">
    <property type="entry name" value="G_CP"/>
    <property type="match status" value="1"/>
</dbReference>
<feature type="domain" description="CP-type G" evidence="6">
    <location>
        <begin position="39"/>
        <end position="206"/>
    </location>
</feature>
<comment type="similarity">
    <text evidence="4">Belongs to the TRAFAC class YlqF/YawG GTPase family. MTG1 subfamily.</text>
</comment>
<comment type="function">
    <text evidence="4">Required for a late step of 50S ribosomal subunit assembly. Has GTPase activity.</text>
</comment>
<dbReference type="PANTHER" id="PTHR45782:SF4">
    <property type="entry name" value="MITOCHONDRIAL RIBOSOME-ASSOCIATED GTPASE 1"/>
    <property type="match status" value="1"/>
</dbReference>
<reference evidence="8" key="1">
    <citation type="submission" date="2017-01" db="EMBL/GenBank/DDBJ databases">
        <authorList>
            <person name="Varghese N."/>
            <person name="Submissions S."/>
        </authorList>
    </citation>
    <scope>NUCLEOTIDE SEQUENCE [LARGE SCALE GENOMIC DNA]</scope>
    <source>
        <strain evidence="8">DSM 16176</strain>
    </source>
</reference>
<evidence type="ECO:0000256" key="5">
    <source>
        <dbReference type="PIRSR" id="PIRSR006230-1"/>
    </source>
</evidence>
<dbReference type="InterPro" id="IPR019991">
    <property type="entry name" value="GTP-bd_ribosome_bgen"/>
</dbReference>
<keyword evidence="3 4" id="KW-0342">GTP-binding</keyword>
<keyword evidence="4" id="KW-0963">Cytoplasm</keyword>
<dbReference type="GO" id="GO:0005737">
    <property type="term" value="C:cytoplasm"/>
    <property type="evidence" value="ECO:0007669"/>
    <property type="project" value="UniProtKB-SubCell"/>
</dbReference>
<dbReference type="GO" id="GO:0003924">
    <property type="term" value="F:GTPase activity"/>
    <property type="evidence" value="ECO:0007669"/>
    <property type="project" value="TreeGrafter"/>
</dbReference>
<dbReference type="GO" id="GO:0006412">
    <property type="term" value="P:translation"/>
    <property type="evidence" value="ECO:0007669"/>
    <property type="project" value="TreeGrafter"/>
</dbReference>
<proteinExistence type="inferred from homology"/>
<dbReference type="NCBIfam" id="TIGR03596">
    <property type="entry name" value="GTPase_YlqF"/>
    <property type="match status" value="1"/>
</dbReference>
<evidence type="ECO:0000256" key="2">
    <source>
        <dbReference type="ARBA" id="ARBA00022741"/>
    </source>
</evidence>
<dbReference type="Proteomes" id="UP000186156">
    <property type="component" value="Unassembled WGS sequence"/>
</dbReference>
<dbReference type="InterPro" id="IPR016478">
    <property type="entry name" value="GTPase_MTG1"/>
</dbReference>
<feature type="binding site" evidence="5">
    <location>
        <begin position="159"/>
        <end position="164"/>
    </location>
    <ligand>
        <name>GTP</name>
        <dbReference type="ChEBI" id="CHEBI:37565"/>
    </ligand>
</feature>
<accession>A0A1N7MYA2</accession>
<dbReference type="SUPFAM" id="SSF52540">
    <property type="entry name" value="P-loop containing nucleoside triphosphate hydrolases"/>
    <property type="match status" value="1"/>
</dbReference>
<keyword evidence="2 4" id="KW-0547">Nucleotide-binding</keyword>